<keyword evidence="2" id="KW-1185">Reference proteome</keyword>
<dbReference type="EMBL" id="ML121527">
    <property type="protein sequence ID" value="RPB29676.1"/>
    <property type="molecule type" value="Genomic_DNA"/>
</dbReference>
<proteinExistence type="predicted"/>
<name>A0A3N4M3D1_9PEZI</name>
<evidence type="ECO:0000313" key="1">
    <source>
        <dbReference type="EMBL" id="RPB29676.1"/>
    </source>
</evidence>
<organism evidence="1 2">
    <name type="scientific">Terfezia boudieri ATCC MYA-4762</name>
    <dbReference type="NCBI Taxonomy" id="1051890"/>
    <lineage>
        <taxon>Eukaryota</taxon>
        <taxon>Fungi</taxon>
        <taxon>Dikarya</taxon>
        <taxon>Ascomycota</taxon>
        <taxon>Pezizomycotina</taxon>
        <taxon>Pezizomycetes</taxon>
        <taxon>Pezizales</taxon>
        <taxon>Pezizaceae</taxon>
        <taxon>Terfezia</taxon>
    </lineage>
</organism>
<sequence length="171" mass="19134">MTSLPYDEQYTDHTHSLCLYRLQRTFKEMLLTLVIYNYQSNGITKLNSWEVVKGLLPDAMVTVEFDLKAQGFKSHDPPDLPVPRPTTLVSAGGITFCDAEGNRVPVQRHVGVMGMKATLEDNISVLNKGFTRGHNMTREEGWTVVKALLGEAEAIIEDEVEVLRAQGKREG</sequence>
<evidence type="ECO:0000313" key="2">
    <source>
        <dbReference type="Proteomes" id="UP000267821"/>
    </source>
</evidence>
<gene>
    <name evidence="1" type="ORF">L211DRAFT_33523</name>
</gene>
<dbReference type="OrthoDB" id="10306724at2759"/>
<reference evidence="1 2" key="1">
    <citation type="journal article" date="2018" name="Nat. Ecol. Evol.">
        <title>Pezizomycetes genomes reveal the molecular basis of ectomycorrhizal truffle lifestyle.</title>
        <authorList>
            <person name="Murat C."/>
            <person name="Payen T."/>
            <person name="Noel B."/>
            <person name="Kuo A."/>
            <person name="Morin E."/>
            <person name="Chen J."/>
            <person name="Kohler A."/>
            <person name="Krizsan K."/>
            <person name="Balestrini R."/>
            <person name="Da Silva C."/>
            <person name="Montanini B."/>
            <person name="Hainaut M."/>
            <person name="Levati E."/>
            <person name="Barry K.W."/>
            <person name="Belfiori B."/>
            <person name="Cichocki N."/>
            <person name="Clum A."/>
            <person name="Dockter R.B."/>
            <person name="Fauchery L."/>
            <person name="Guy J."/>
            <person name="Iotti M."/>
            <person name="Le Tacon F."/>
            <person name="Lindquist E.A."/>
            <person name="Lipzen A."/>
            <person name="Malagnac F."/>
            <person name="Mello A."/>
            <person name="Molinier V."/>
            <person name="Miyauchi S."/>
            <person name="Poulain J."/>
            <person name="Riccioni C."/>
            <person name="Rubini A."/>
            <person name="Sitrit Y."/>
            <person name="Splivallo R."/>
            <person name="Traeger S."/>
            <person name="Wang M."/>
            <person name="Zifcakova L."/>
            <person name="Wipf D."/>
            <person name="Zambonelli A."/>
            <person name="Paolocci F."/>
            <person name="Nowrousian M."/>
            <person name="Ottonello S."/>
            <person name="Baldrian P."/>
            <person name="Spatafora J.W."/>
            <person name="Henrissat B."/>
            <person name="Nagy L.G."/>
            <person name="Aury J.M."/>
            <person name="Wincker P."/>
            <person name="Grigoriev I.V."/>
            <person name="Bonfante P."/>
            <person name="Martin F.M."/>
        </authorList>
    </citation>
    <scope>NUCLEOTIDE SEQUENCE [LARGE SCALE GENOMIC DNA]</scope>
    <source>
        <strain evidence="1 2">ATCC MYA-4762</strain>
    </source>
</reference>
<protein>
    <submittedName>
        <fullName evidence="1">Uncharacterized protein</fullName>
    </submittedName>
</protein>
<dbReference type="Proteomes" id="UP000267821">
    <property type="component" value="Unassembled WGS sequence"/>
</dbReference>
<accession>A0A3N4M3D1</accession>
<dbReference type="AlphaFoldDB" id="A0A3N4M3D1"/>
<dbReference type="InParanoid" id="A0A3N4M3D1"/>